<keyword evidence="2" id="KW-0812">Transmembrane</keyword>
<feature type="region of interest" description="Disordered" evidence="1">
    <location>
        <begin position="318"/>
        <end position="338"/>
    </location>
</feature>
<keyword evidence="5" id="KW-1185">Reference proteome</keyword>
<keyword evidence="2" id="KW-1133">Transmembrane helix</keyword>
<feature type="transmembrane region" description="Helical" evidence="2">
    <location>
        <begin position="107"/>
        <end position="129"/>
    </location>
</feature>
<dbReference type="AlphaFoldDB" id="A0A2G8SBM0"/>
<feature type="compositionally biased region" description="Basic and acidic residues" evidence="1">
    <location>
        <begin position="324"/>
        <end position="338"/>
    </location>
</feature>
<evidence type="ECO:0000313" key="4">
    <source>
        <dbReference type="EMBL" id="PIL31159.1"/>
    </source>
</evidence>
<evidence type="ECO:0000259" key="3">
    <source>
        <dbReference type="Pfam" id="PF20152"/>
    </source>
</evidence>
<gene>
    <name evidence="4" type="ORF">GSI_05856</name>
</gene>
<sequence length="338" mass="37822">MFMPMPMFGAVTAVVTDRATVAEVAMTNSMGAWLIGCSVTILLNGFMFHQAYQYFREYENDMKFMKIWVLIVLVFETLLSILMLHTSYFYLVQMYWDPTYFFTQKPVWSLCLLPIPGALAALISQVFFVRRLWMLTPKFRVIVAIAFCLLTGNLGSFTALSINMFKAKSFADGAQWAWLATLGCGTQMIGDIILTMTLIHVLHQSRTGMNRTDSMLEIMIAYAISTGALGCILHLINVILSLTIKNVFIYGAILVILVKLYANTFLVALNTRKFLLASSTISSSAQQHMSSSMRAHFHSTAQTSQATAIELKVVTEESVDYDPEDGHRRADSEKSSAV</sequence>
<evidence type="ECO:0000313" key="5">
    <source>
        <dbReference type="Proteomes" id="UP000230002"/>
    </source>
</evidence>
<protein>
    <recommendedName>
        <fullName evidence="3">DUF6534 domain-containing protein</fullName>
    </recommendedName>
</protein>
<feature type="transmembrane region" description="Helical" evidence="2">
    <location>
        <begin position="32"/>
        <end position="55"/>
    </location>
</feature>
<feature type="transmembrane region" description="Helical" evidence="2">
    <location>
        <begin position="67"/>
        <end position="91"/>
    </location>
</feature>
<evidence type="ECO:0000256" key="1">
    <source>
        <dbReference type="SAM" id="MobiDB-lite"/>
    </source>
</evidence>
<dbReference type="InterPro" id="IPR045339">
    <property type="entry name" value="DUF6534"/>
</dbReference>
<feature type="transmembrane region" description="Helical" evidence="2">
    <location>
        <begin position="220"/>
        <end position="242"/>
    </location>
</feature>
<reference evidence="4 5" key="1">
    <citation type="journal article" date="2015" name="Sci. Rep.">
        <title>Chromosome-level genome map provides insights into diverse defense mechanisms in the medicinal fungus Ganoderma sinense.</title>
        <authorList>
            <person name="Zhu Y."/>
            <person name="Xu J."/>
            <person name="Sun C."/>
            <person name="Zhou S."/>
            <person name="Xu H."/>
            <person name="Nelson D.R."/>
            <person name="Qian J."/>
            <person name="Song J."/>
            <person name="Luo H."/>
            <person name="Xiang L."/>
            <person name="Li Y."/>
            <person name="Xu Z."/>
            <person name="Ji A."/>
            <person name="Wang L."/>
            <person name="Lu S."/>
            <person name="Hayward A."/>
            <person name="Sun W."/>
            <person name="Li X."/>
            <person name="Schwartz D.C."/>
            <person name="Wang Y."/>
            <person name="Chen S."/>
        </authorList>
    </citation>
    <scope>NUCLEOTIDE SEQUENCE [LARGE SCALE GENOMIC DNA]</scope>
    <source>
        <strain evidence="4 5">ZZ0214-1</strain>
    </source>
</reference>
<organism evidence="4 5">
    <name type="scientific">Ganoderma sinense ZZ0214-1</name>
    <dbReference type="NCBI Taxonomy" id="1077348"/>
    <lineage>
        <taxon>Eukaryota</taxon>
        <taxon>Fungi</taxon>
        <taxon>Dikarya</taxon>
        <taxon>Basidiomycota</taxon>
        <taxon>Agaricomycotina</taxon>
        <taxon>Agaricomycetes</taxon>
        <taxon>Polyporales</taxon>
        <taxon>Polyporaceae</taxon>
        <taxon>Ganoderma</taxon>
    </lineage>
</organism>
<feature type="transmembrane region" description="Helical" evidence="2">
    <location>
        <begin position="248"/>
        <end position="269"/>
    </location>
</feature>
<accession>A0A2G8SBM0</accession>
<evidence type="ECO:0000256" key="2">
    <source>
        <dbReference type="SAM" id="Phobius"/>
    </source>
</evidence>
<dbReference type="PANTHER" id="PTHR40465:SF1">
    <property type="entry name" value="DUF6534 DOMAIN-CONTAINING PROTEIN"/>
    <property type="match status" value="1"/>
</dbReference>
<feature type="domain" description="DUF6534" evidence="3">
    <location>
        <begin position="188"/>
        <end position="273"/>
    </location>
</feature>
<name>A0A2G8SBM0_9APHY</name>
<proteinExistence type="predicted"/>
<dbReference type="PANTHER" id="PTHR40465">
    <property type="entry name" value="CHROMOSOME 1, WHOLE GENOME SHOTGUN SEQUENCE"/>
    <property type="match status" value="1"/>
</dbReference>
<feature type="transmembrane region" description="Helical" evidence="2">
    <location>
        <begin position="176"/>
        <end position="199"/>
    </location>
</feature>
<comment type="caution">
    <text evidence="4">The sequence shown here is derived from an EMBL/GenBank/DDBJ whole genome shotgun (WGS) entry which is preliminary data.</text>
</comment>
<dbReference type="OrthoDB" id="2739927at2759"/>
<feature type="transmembrane region" description="Helical" evidence="2">
    <location>
        <begin position="141"/>
        <end position="164"/>
    </location>
</feature>
<dbReference type="Pfam" id="PF20152">
    <property type="entry name" value="DUF6534"/>
    <property type="match status" value="1"/>
</dbReference>
<dbReference type="Proteomes" id="UP000230002">
    <property type="component" value="Unassembled WGS sequence"/>
</dbReference>
<dbReference type="STRING" id="1077348.A0A2G8SBM0"/>
<dbReference type="EMBL" id="AYKW01000012">
    <property type="protein sequence ID" value="PIL31159.1"/>
    <property type="molecule type" value="Genomic_DNA"/>
</dbReference>
<keyword evidence="2" id="KW-0472">Membrane</keyword>